<feature type="binding site" evidence="2">
    <location>
        <position position="56"/>
    </location>
    <ligand>
        <name>substrate</name>
    </ligand>
</feature>
<dbReference type="PANTHER" id="PTHR48100">
    <property type="entry name" value="BROAD-SPECIFICITY PHOSPHATASE YOR283W-RELATED"/>
    <property type="match status" value="1"/>
</dbReference>
<reference evidence="3 4" key="1">
    <citation type="submission" date="2018-10" db="EMBL/GenBank/DDBJ databases">
        <title>Proposal of Lysobacter pythonis sp. nov. isolated from royal pythons (Python regius).</title>
        <authorList>
            <person name="Hans-Juergen B."/>
            <person name="Huptas C."/>
            <person name="Sandra B."/>
            <person name="Igor L."/>
            <person name="Joachim S."/>
            <person name="Siegfried S."/>
            <person name="Mareike W."/>
            <person name="Peter K."/>
        </authorList>
    </citation>
    <scope>NUCLEOTIDE SEQUENCE [LARGE SCALE GENOMIC DNA]</scope>
    <source>
        <strain evidence="3 4">4284/11</strain>
    </source>
</reference>
<dbReference type="OrthoDB" id="9783269at2"/>
<dbReference type="PANTHER" id="PTHR48100:SF1">
    <property type="entry name" value="HISTIDINE PHOSPHATASE FAMILY PROTEIN-RELATED"/>
    <property type="match status" value="1"/>
</dbReference>
<accession>A0A3M2I2F3</accession>
<evidence type="ECO:0000256" key="1">
    <source>
        <dbReference type="PIRSR" id="PIRSR613078-1"/>
    </source>
</evidence>
<dbReference type="GO" id="GO:0005737">
    <property type="term" value="C:cytoplasm"/>
    <property type="evidence" value="ECO:0007669"/>
    <property type="project" value="TreeGrafter"/>
</dbReference>
<name>A0A3M2I2F3_9GAMM</name>
<comment type="caution">
    <text evidence="3">The sequence shown here is derived from an EMBL/GenBank/DDBJ whole genome shotgun (WGS) entry which is preliminary data.</text>
</comment>
<protein>
    <submittedName>
        <fullName evidence="3">Histidine phosphatase family protein</fullName>
    </submittedName>
</protein>
<dbReference type="SUPFAM" id="SSF53254">
    <property type="entry name" value="Phosphoglycerate mutase-like"/>
    <property type="match status" value="1"/>
</dbReference>
<organism evidence="3 4">
    <name type="scientific">Solilutibacter pythonis</name>
    <dbReference type="NCBI Taxonomy" id="2483112"/>
    <lineage>
        <taxon>Bacteria</taxon>
        <taxon>Pseudomonadati</taxon>
        <taxon>Pseudomonadota</taxon>
        <taxon>Gammaproteobacteria</taxon>
        <taxon>Lysobacterales</taxon>
        <taxon>Lysobacteraceae</taxon>
        <taxon>Solilutibacter</taxon>
    </lineage>
</organism>
<keyword evidence="4" id="KW-1185">Reference proteome</keyword>
<dbReference type="Proteomes" id="UP000275012">
    <property type="component" value="Unassembled WGS sequence"/>
</dbReference>
<dbReference type="EMBL" id="RFLY01000003">
    <property type="protein sequence ID" value="RMH94160.1"/>
    <property type="molecule type" value="Genomic_DNA"/>
</dbReference>
<evidence type="ECO:0000313" key="3">
    <source>
        <dbReference type="EMBL" id="RMH94160.1"/>
    </source>
</evidence>
<dbReference type="InterPro" id="IPR029033">
    <property type="entry name" value="His_PPase_superfam"/>
</dbReference>
<dbReference type="InterPro" id="IPR050275">
    <property type="entry name" value="PGM_Phosphatase"/>
</dbReference>
<feature type="active site" description="Tele-phosphohistidine intermediate" evidence="1">
    <location>
        <position position="13"/>
    </location>
</feature>
<sequence length="193" mass="20963">MSAIAPGFDLLRHGDTGQKSYRGQLDDALTEQGWAQLRAAVAGHAWDRIVSSSLRRCAGFARELAARRGLALSIDARLAEYHFGDWQGVPIETLAEEQGEALAAFWRDPVANPPPGGETFHQFGERLCAALDAAMPQAGERVLVVTHGGAIRLLRCLAEGRDYGDMAGIDVPHAGLHRLPWSVRAPRRLPRAP</sequence>
<dbReference type="Pfam" id="PF00300">
    <property type="entry name" value="His_Phos_1"/>
    <property type="match status" value="1"/>
</dbReference>
<dbReference type="InterPro" id="IPR013078">
    <property type="entry name" value="His_Pase_superF_clade-1"/>
</dbReference>
<feature type="active site" description="Proton donor/acceptor" evidence="1">
    <location>
        <position position="80"/>
    </location>
</feature>
<gene>
    <name evidence="3" type="ORF">EBB59_03095</name>
</gene>
<dbReference type="Gene3D" id="3.40.50.1240">
    <property type="entry name" value="Phosphoglycerate mutase-like"/>
    <property type="match status" value="1"/>
</dbReference>
<dbReference type="GO" id="GO:0016791">
    <property type="term" value="F:phosphatase activity"/>
    <property type="evidence" value="ECO:0007669"/>
    <property type="project" value="TreeGrafter"/>
</dbReference>
<proteinExistence type="predicted"/>
<dbReference type="AlphaFoldDB" id="A0A3M2I2F3"/>
<evidence type="ECO:0000256" key="2">
    <source>
        <dbReference type="PIRSR" id="PIRSR613078-2"/>
    </source>
</evidence>
<evidence type="ECO:0000313" key="4">
    <source>
        <dbReference type="Proteomes" id="UP000275012"/>
    </source>
</evidence>
<dbReference type="SMART" id="SM00855">
    <property type="entry name" value="PGAM"/>
    <property type="match status" value="1"/>
</dbReference>
<dbReference type="CDD" id="cd07067">
    <property type="entry name" value="HP_PGM_like"/>
    <property type="match status" value="1"/>
</dbReference>